<organism evidence="2 3">
    <name type="scientific">Penicillium malachiteum</name>
    <dbReference type="NCBI Taxonomy" id="1324776"/>
    <lineage>
        <taxon>Eukaryota</taxon>
        <taxon>Fungi</taxon>
        <taxon>Dikarya</taxon>
        <taxon>Ascomycota</taxon>
        <taxon>Pezizomycotina</taxon>
        <taxon>Eurotiomycetes</taxon>
        <taxon>Eurotiomycetidae</taxon>
        <taxon>Eurotiales</taxon>
        <taxon>Aspergillaceae</taxon>
        <taxon>Penicillium</taxon>
    </lineage>
</organism>
<dbReference type="Pfam" id="PF25000">
    <property type="entry name" value="DUF7779"/>
    <property type="match status" value="1"/>
</dbReference>
<dbReference type="Gene3D" id="1.25.40.10">
    <property type="entry name" value="Tetratricopeptide repeat domain"/>
    <property type="match status" value="2"/>
</dbReference>
<dbReference type="Pfam" id="PF13424">
    <property type="entry name" value="TPR_12"/>
    <property type="match status" value="2"/>
</dbReference>
<dbReference type="InterPro" id="IPR056681">
    <property type="entry name" value="DUF7779"/>
</dbReference>
<reference evidence="2" key="1">
    <citation type="journal article" date="2023" name="IMA Fungus">
        <title>Comparative genomic study of the Penicillium genus elucidates a diverse pangenome and 15 lateral gene transfer events.</title>
        <authorList>
            <person name="Petersen C."/>
            <person name="Sorensen T."/>
            <person name="Nielsen M.R."/>
            <person name="Sondergaard T.E."/>
            <person name="Sorensen J.L."/>
            <person name="Fitzpatrick D.A."/>
            <person name="Frisvad J.C."/>
            <person name="Nielsen K.L."/>
        </authorList>
    </citation>
    <scope>NUCLEOTIDE SEQUENCE</scope>
    <source>
        <strain evidence="2">IBT 17514</strain>
    </source>
</reference>
<dbReference type="Proteomes" id="UP001215712">
    <property type="component" value="Unassembled WGS sequence"/>
</dbReference>
<feature type="domain" description="DUF7779" evidence="1">
    <location>
        <begin position="70"/>
        <end position="158"/>
    </location>
</feature>
<dbReference type="SMART" id="SM00028">
    <property type="entry name" value="TPR"/>
    <property type="match status" value="3"/>
</dbReference>
<gene>
    <name evidence="2" type="ORF">N7493_001167</name>
</gene>
<dbReference type="SUPFAM" id="SSF48452">
    <property type="entry name" value="TPR-like"/>
    <property type="match status" value="2"/>
</dbReference>
<comment type="caution">
    <text evidence="2">The sequence shown here is derived from an EMBL/GenBank/DDBJ whole genome shotgun (WGS) entry which is preliminary data.</text>
</comment>
<name>A0AAD6HU61_9EURO</name>
<evidence type="ECO:0000313" key="3">
    <source>
        <dbReference type="Proteomes" id="UP001215712"/>
    </source>
</evidence>
<dbReference type="InterPro" id="IPR019734">
    <property type="entry name" value="TPR_rpt"/>
</dbReference>
<proteinExistence type="predicted"/>
<protein>
    <recommendedName>
        <fullName evidence="1">DUF7779 domain-containing protein</fullName>
    </recommendedName>
</protein>
<evidence type="ECO:0000313" key="2">
    <source>
        <dbReference type="EMBL" id="KAJ5738012.1"/>
    </source>
</evidence>
<dbReference type="Pfam" id="PF13374">
    <property type="entry name" value="TPR_10"/>
    <property type="match status" value="1"/>
</dbReference>
<evidence type="ECO:0000259" key="1">
    <source>
        <dbReference type="Pfam" id="PF25000"/>
    </source>
</evidence>
<dbReference type="EMBL" id="JAQJAN010000002">
    <property type="protein sequence ID" value="KAJ5738012.1"/>
    <property type="molecule type" value="Genomic_DNA"/>
</dbReference>
<reference evidence="2" key="2">
    <citation type="submission" date="2023-01" db="EMBL/GenBank/DDBJ databases">
        <authorList>
            <person name="Petersen C."/>
        </authorList>
    </citation>
    <scope>NUCLEOTIDE SEQUENCE</scope>
    <source>
        <strain evidence="2">IBT 17514</strain>
    </source>
</reference>
<keyword evidence="3" id="KW-1185">Reference proteome</keyword>
<accession>A0AAD6HU61</accession>
<dbReference type="AlphaFoldDB" id="A0AAD6HU61"/>
<dbReference type="InterPro" id="IPR053137">
    <property type="entry name" value="NLR-like"/>
</dbReference>
<dbReference type="PANTHER" id="PTHR46082">
    <property type="entry name" value="ATP/GTP-BINDING PROTEIN-RELATED"/>
    <property type="match status" value="1"/>
</dbReference>
<dbReference type="PANTHER" id="PTHR46082:SF11">
    <property type="entry name" value="AAA+ ATPASE DOMAIN-CONTAINING PROTEIN-RELATED"/>
    <property type="match status" value="1"/>
</dbReference>
<sequence>MPLAISQAAGYIKHRAPRSSISQYLAKLKKSDRNAIRLLDTRNSSSSDDSEQERLVLATLAISFEQIRESNASAASLLSLMSFFDRQGVSERLLRGAPESITIHSSEYYEDSMSETDADQDFEDDITILRDYSLISVTENGMFFTLHRLVQLSVQRWLKAHGQIEAFKERFLERLFQEAPQLSGEYENRGRYQSLYPHIKSAISQRPESPNFKRKWAILLCRAASYAGEFGHDSLTDAKEMASKSRKELLSLFVPRSPSLIALELFEATEALSRICYLDRLFDTAIELQLYLMETRKKVLGEGHADTLEGMDQLAFYLMINQQIDEAEKLQTQVIKTRKITSGTNDAKRLSSSSRLAMILRSQKRLPEAEKLLVEILEHMRSHLGNTHAATVEAMQVLAKVFSAQRRLDKAEQLCTEVMKTRKRVLPENHPDTLLPMPRVAMIFVQQGRLDEAEELQNQVVETSKSVLSENHTITLWAMQRLADTFARQNRLDEAEQVYERVIETRKRILPANDVDITGAMRRLARIFFK</sequence>
<dbReference type="InterPro" id="IPR011990">
    <property type="entry name" value="TPR-like_helical_dom_sf"/>
</dbReference>